<evidence type="ECO:0000313" key="2">
    <source>
        <dbReference type="EMBL" id="KAL0367121.1"/>
    </source>
</evidence>
<comment type="caution">
    <text evidence="2">The sequence shown here is derived from an EMBL/GenBank/DDBJ whole genome shotgun (WGS) entry which is preliminary data.</text>
</comment>
<protein>
    <submittedName>
        <fullName evidence="2">Uncharacterized protein</fullName>
    </submittedName>
</protein>
<accession>A0AAW2QHH8</accession>
<dbReference type="EMBL" id="JACGWJ010000015">
    <property type="protein sequence ID" value="KAL0367121.1"/>
    <property type="molecule type" value="Genomic_DNA"/>
</dbReference>
<dbReference type="SUPFAM" id="SSF56672">
    <property type="entry name" value="DNA/RNA polymerases"/>
    <property type="match status" value="1"/>
</dbReference>
<reference evidence="2" key="1">
    <citation type="submission" date="2020-06" db="EMBL/GenBank/DDBJ databases">
        <authorList>
            <person name="Li T."/>
            <person name="Hu X."/>
            <person name="Zhang T."/>
            <person name="Song X."/>
            <person name="Zhang H."/>
            <person name="Dai N."/>
            <person name="Sheng W."/>
            <person name="Hou X."/>
            <person name="Wei L."/>
        </authorList>
    </citation>
    <scope>NUCLEOTIDE SEQUENCE</scope>
    <source>
        <strain evidence="2">G02</strain>
        <tissue evidence="2">Leaf</tissue>
    </source>
</reference>
<dbReference type="PANTHER" id="PTHR24559">
    <property type="entry name" value="TRANSPOSON TY3-I GAG-POL POLYPROTEIN"/>
    <property type="match status" value="1"/>
</dbReference>
<dbReference type="AlphaFoldDB" id="A0AAW2QHH8"/>
<reference evidence="2" key="2">
    <citation type="journal article" date="2024" name="Plant">
        <title>Genomic evolution and insights into agronomic trait innovations of Sesamum species.</title>
        <authorList>
            <person name="Miao H."/>
            <person name="Wang L."/>
            <person name="Qu L."/>
            <person name="Liu H."/>
            <person name="Sun Y."/>
            <person name="Le M."/>
            <person name="Wang Q."/>
            <person name="Wei S."/>
            <person name="Zheng Y."/>
            <person name="Lin W."/>
            <person name="Duan Y."/>
            <person name="Cao H."/>
            <person name="Xiong S."/>
            <person name="Wang X."/>
            <person name="Wei L."/>
            <person name="Li C."/>
            <person name="Ma Q."/>
            <person name="Ju M."/>
            <person name="Zhao R."/>
            <person name="Li G."/>
            <person name="Mu C."/>
            <person name="Tian Q."/>
            <person name="Mei H."/>
            <person name="Zhang T."/>
            <person name="Gao T."/>
            <person name="Zhang H."/>
        </authorList>
    </citation>
    <scope>NUCLEOTIDE SEQUENCE</scope>
    <source>
        <strain evidence="2">G02</strain>
    </source>
</reference>
<feature type="region of interest" description="Disordered" evidence="1">
    <location>
        <begin position="120"/>
        <end position="139"/>
    </location>
</feature>
<evidence type="ECO:0000256" key="1">
    <source>
        <dbReference type="SAM" id="MobiDB-lite"/>
    </source>
</evidence>
<name>A0AAW2QHH8_SESRA</name>
<proteinExistence type="predicted"/>
<dbReference type="Gene3D" id="3.10.10.10">
    <property type="entry name" value="HIV Type 1 Reverse Transcriptase, subunit A, domain 1"/>
    <property type="match status" value="1"/>
</dbReference>
<dbReference type="InterPro" id="IPR043502">
    <property type="entry name" value="DNA/RNA_pol_sf"/>
</dbReference>
<sequence>MDSTRLRGNRLQVITHHLNIDPSYKPVKQKKRHFGLEKDKIIQAEVSKLMAAGHIKKIQFPEWLSNVVLVLKPEGKWRMCIDFRDLNKACPKDFTRYTNRSTRGFYIRLRIAQHDGRLTRIPSDHVGPRGPEEGQFHHL</sequence>
<dbReference type="PANTHER" id="PTHR24559:SF444">
    <property type="entry name" value="REVERSE TRANSCRIPTASE DOMAIN-CONTAINING PROTEIN"/>
    <property type="match status" value="1"/>
</dbReference>
<dbReference type="InterPro" id="IPR053134">
    <property type="entry name" value="RNA-dir_DNA_polymerase"/>
</dbReference>
<gene>
    <name evidence="2" type="ORF">Sradi_3602200</name>
</gene>
<organism evidence="2">
    <name type="scientific">Sesamum radiatum</name>
    <name type="common">Black benniseed</name>
    <dbReference type="NCBI Taxonomy" id="300843"/>
    <lineage>
        <taxon>Eukaryota</taxon>
        <taxon>Viridiplantae</taxon>
        <taxon>Streptophyta</taxon>
        <taxon>Embryophyta</taxon>
        <taxon>Tracheophyta</taxon>
        <taxon>Spermatophyta</taxon>
        <taxon>Magnoliopsida</taxon>
        <taxon>eudicotyledons</taxon>
        <taxon>Gunneridae</taxon>
        <taxon>Pentapetalae</taxon>
        <taxon>asterids</taxon>
        <taxon>lamiids</taxon>
        <taxon>Lamiales</taxon>
        <taxon>Pedaliaceae</taxon>
        <taxon>Sesamum</taxon>
    </lineage>
</organism>